<comment type="caution">
    <text evidence="1">The sequence shown here is derived from an EMBL/GenBank/DDBJ whole genome shotgun (WGS) entry which is preliminary data.</text>
</comment>
<sequence>MHSIQWPADYMPGTTEHFVSSELIAQGLYSPLSEPHCP</sequence>
<accession>A0A8B4RZ56</accession>
<reference evidence="1 2" key="1">
    <citation type="submission" date="2018-06" db="EMBL/GenBank/DDBJ databases">
        <authorList>
            <consortium name="Pathogen Informatics"/>
            <person name="Doyle S."/>
        </authorList>
    </citation>
    <scope>NUCLEOTIDE SEQUENCE [LARGE SCALE GENOMIC DNA]</scope>
    <source>
        <strain evidence="1 2">NCTC10698</strain>
    </source>
</reference>
<dbReference type="Proteomes" id="UP000255070">
    <property type="component" value="Unassembled WGS sequence"/>
</dbReference>
<gene>
    <name evidence="1" type="ORF">NCTC10698_00814</name>
</gene>
<keyword evidence="2" id="KW-1185">Reference proteome</keyword>
<dbReference type="AlphaFoldDB" id="A0A8B4RZ56"/>
<organism evidence="1 2">
    <name type="scientific">Comamonas testosteroni</name>
    <name type="common">Pseudomonas testosteroni</name>
    <dbReference type="NCBI Taxonomy" id="285"/>
    <lineage>
        <taxon>Bacteria</taxon>
        <taxon>Pseudomonadati</taxon>
        <taxon>Pseudomonadota</taxon>
        <taxon>Betaproteobacteria</taxon>
        <taxon>Burkholderiales</taxon>
        <taxon>Comamonadaceae</taxon>
        <taxon>Comamonas</taxon>
    </lineage>
</organism>
<name>A0A8B4RZ56_COMTE</name>
<dbReference type="EMBL" id="UFXL01000001">
    <property type="protein sequence ID" value="SUY74805.1"/>
    <property type="molecule type" value="Genomic_DNA"/>
</dbReference>
<proteinExistence type="predicted"/>
<evidence type="ECO:0000313" key="1">
    <source>
        <dbReference type="EMBL" id="SUY74805.1"/>
    </source>
</evidence>
<protein>
    <submittedName>
        <fullName evidence="1">Uncharacterized protein</fullName>
    </submittedName>
</protein>
<evidence type="ECO:0000313" key="2">
    <source>
        <dbReference type="Proteomes" id="UP000255070"/>
    </source>
</evidence>